<feature type="domain" description="UBC core" evidence="13">
    <location>
        <begin position="4"/>
        <end position="172"/>
    </location>
</feature>
<dbReference type="PANTHER" id="PTHR24067">
    <property type="entry name" value="UBIQUITIN-CONJUGATING ENZYME E2"/>
    <property type="match status" value="1"/>
</dbReference>
<keyword evidence="4 11" id="KW-0547">Nucleotide-binding</keyword>
<dbReference type="SUPFAM" id="SSF54495">
    <property type="entry name" value="UBC-like"/>
    <property type="match status" value="1"/>
</dbReference>
<comment type="subcellular location">
    <subcellularLocation>
        <location evidence="1">Nucleus</location>
    </subcellularLocation>
</comment>
<dbReference type="STRING" id="41875.K8EK08"/>
<evidence type="ECO:0000256" key="11">
    <source>
        <dbReference type="RuleBase" id="RU362109"/>
    </source>
</evidence>
<dbReference type="RefSeq" id="XP_007510823.1">
    <property type="nucleotide sequence ID" value="XM_007510761.1"/>
</dbReference>
<name>K8EK08_9CHLO</name>
<dbReference type="InterPro" id="IPR050113">
    <property type="entry name" value="Ub_conjugating_enzyme"/>
</dbReference>
<evidence type="ECO:0000313" key="15">
    <source>
        <dbReference type="Proteomes" id="UP000198341"/>
    </source>
</evidence>
<dbReference type="InterPro" id="IPR000608">
    <property type="entry name" value="UBC"/>
</dbReference>
<evidence type="ECO:0000256" key="2">
    <source>
        <dbReference type="ARBA" id="ARBA00004718"/>
    </source>
</evidence>
<dbReference type="PROSITE" id="PS00183">
    <property type="entry name" value="UBC_1"/>
    <property type="match status" value="1"/>
</dbReference>
<evidence type="ECO:0000256" key="5">
    <source>
        <dbReference type="ARBA" id="ARBA00022786"/>
    </source>
</evidence>
<evidence type="ECO:0000256" key="1">
    <source>
        <dbReference type="ARBA" id="ARBA00004123"/>
    </source>
</evidence>
<accession>K8EK08</accession>
<dbReference type="KEGG" id="bpg:Bathy10g03900"/>
<dbReference type="eggNOG" id="KOG0424">
    <property type="taxonomic scope" value="Eukaryota"/>
</dbReference>
<evidence type="ECO:0000256" key="9">
    <source>
        <dbReference type="ARBA" id="ARBA00044296"/>
    </source>
</evidence>
<reference evidence="14 15" key="1">
    <citation type="submission" date="2011-10" db="EMBL/GenBank/DDBJ databases">
        <authorList>
            <person name="Genoscope - CEA"/>
        </authorList>
    </citation>
    <scope>NUCLEOTIDE SEQUENCE [LARGE SCALE GENOMIC DNA]</scope>
    <source>
        <strain evidence="14 15">RCC 1105</strain>
    </source>
</reference>
<dbReference type="GO" id="GO:0019787">
    <property type="term" value="F:ubiquitin-like protein transferase activity"/>
    <property type="evidence" value="ECO:0007669"/>
    <property type="project" value="UniProtKB-ARBA"/>
</dbReference>
<keyword evidence="7" id="KW-0539">Nucleus</keyword>
<organism evidence="14 15">
    <name type="scientific">Bathycoccus prasinos</name>
    <dbReference type="NCBI Taxonomy" id="41875"/>
    <lineage>
        <taxon>Eukaryota</taxon>
        <taxon>Viridiplantae</taxon>
        <taxon>Chlorophyta</taxon>
        <taxon>Mamiellophyceae</taxon>
        <taxon>Mamiellales</taxon>
        <taxon>Bathycoccaceae</taxon>
        <taxon>Bathycoccus</taxon>
    </lineage>
</organism>
<gene>
    <name evidence="14" type="ordered locus">Bathy10g03900</name>
</gene>
<evidence type="ECO:0000256" key="12">
    <source>
        <dbReference type="SAM" id="MobiDB-lite"/>
    </source>
</evidence>
<keyword evidence="5 11" id="KW-0833">Ubl conjugation pathway</keyword>
<evidence type="ECO:0000259" key="13">
    <source>
        <dbReference type="PROSITE" id="PS50127"/>
    </source>
</evidence>
<dbReference type="AlphaFoldDB" id="K8EK08"/>
<evidence type="ECO:0000313" key="14">
    <source>
        <dbReference type="EMBL" id="CCO18356.1"/>
    </source>
</evidence>
<dbReference type="SMART" id="SM00212">
    <property type="entry name" value="UBCc"/>
    <property type="match status" value="1"/>
</dbReference>
<dbReference type="GeneID" id="19013465"/>
<dbReference type="OrthoDB" id="6600758at2759"/>
<evidence type="ECO:0000256" key="6">
    <source>
        <dbReference type="ARBA" id="ARBA00022840"/>
    </source>
</evidence>
<keyword evidence="6 11" id="KW-0067">ATP-binding</keyword>
<evidence type="ECO:0000256" key="7">
    <source>
        <dbReference type="ARBA" id="ARBA00023242"/>
    </source>
</evidence>
<comment type="pathway">
    <text evidence="2">Protein modification; protein sumoylation.</text>
</comment>
<dbReference type="Gene3D" id="3.10.110.10">
    <property type="entry name" value="Ubiquitin Conjugating Enzyme"/>
    <property type="match status" value="1"/>
</dbReference>
<dbReference type="PROSITE" id="PS50127">
    <property type="entry name" value="UBC_2"/>
    <property type="match status" value="1"/>
</dbReference>
<keyword evidence="3" id="KW-0808">Transferase</keyword>
<evidence type="ECO:0000256" key="4">
    <source>
        <dbReference type="ARBA" id="ARBA00022741"/>
    </source>
</evidence>
<dbReference type="GO" id="GO:0005694">
    <property type="term" value="C:chromosome"/>
    <property type="evidence" value="ECO:0007669"/>
    <property type="project" value="UniProtKB-ARBA"/>
</dbReference>
<dbReference type="InterPro" id="IPR016135">
    <property type="entry name" value="UBQ-conjugating_enzyme/RWD"/>
</dbReference>
<dbReference type="EMBL" id="FO082269">
    <property type="protein sequence ID" value="CCO18356.1"/>
    <property type="molecule type" value="Genomic_DNA"/>
</dbReference>
<feature type="region of interest" description="Disordered" evidence="12">
    <location>
        <begin position="24"/>
        <end position="46"/>
    </location>
</feature>
<dbReference type="CDD" id="cd23798">
    <property type="entry name" value="UBCc_UBE2I"/>
    <property type="match status" value="1"/>
</dbReference>
<comment type="similarity">
    <text evidence="11">Belongs to the ubiquitin-conjugating enzyme family.</text>
</comment>
<dbReference type="GO" id="GO:0005634">
    <property type="term" value="C:nucleus"/>
    <property type="evidence" value="ECO:0007669"/>
    <property type="project" value="UniProtKB-SubCell"/>
</dbReference>
<dbReference type="Pfam" id="PF00179">
    <property type="entry name" value="UQ_con"/>
    <property type="match status" value="1"/>
</dbReference>
<protein>
    <recommendedName>
        <fullName evidence="8">SUMO-conjugating enzyme UBC9</fullName>
    </recommendedName>
    <alternativeName>
        <fullName evidence="9">Ubiquitin carrier protein 9</fullName>
    </alternativeName>
</protein>
<evidence type="ECO:0000256" key="8">
    <source>
        <dbReference type="ARBA" id="ARBA00039165"/>
    </source>
</evidence>
<dbReference type="InterPro" id="IPR023313">
    <property type="entry name" value="UBQ-conjugating_AS"/>
</dbReference>
<sequence>MSSIATQRLMAERKAWRKDRPFGFTAGPTKEVASETTTTTTSGGDKGGNNVNFFKWKALIPGPRDTIWDQGFYPVTLEFNKEYPVKPPKVKFPEGFYHPNVYPSGTVCLSILNEEENWSPSITVKQILLGVQDLLKTPNPLSPAQSPAYVMYTQDRTEYNRLVKEQSKKYPAPI</sequence>
<evidence type="ECO:0000256" key="3">
    <source>
        <dbReference type="ARBA" id="ARBA00022679"/>
    </source>
</evidence>
<evidence type="ECO:0000256" key="10">
    <source>
        <dbReference type="PROSITE-ProRule" id="PRU10133"/>
    </source>
</evidence>
<dbReference type="FunFam" id="3.10.110.10:FF:000035">
    <property type="entry name" value="SUMO-conjugating enzyme ubc9"/>
    <property type="match status" value="1"/>
</dbReference>
<dbReference type="Proteomes" id="UP000198341">
    <property type="component" value="Chromosome 10"/>
</dbReference>
<keyword evidence="15" id="KW-1185">Reference proteome</keyword>
<proteinExistence type="inferred from homology"/>
<dbReference type="GO" id="GO:0005524">
    <property type="term" value="F:ATP binding"/>
    <property type="evidence" value="ECO:0007669"/>
    <property type="project" value="UniProtKB-UniRule"/>
</dbReference>
<feature type="active site" description="Glycyl thioester intermediate" evidence="10">
    <location>
        <position position="108"/>
    </location>
</feature>